<dbReference type="Proteomes" id="UP000286208">
    <property type="component" value="Unassembled WGS sequence"/>
</dbReference>
<dbReference type="EMBL" id="RKLP01000006">
    <property type="protein sequence ID" value="RVW09074.1"/>
    <property type="molecule type" value="Genomic_DNA"/>
</dbReference>
<protein>
    <recommendedName>
        <fullName evidence="4">HTH luxR-type domain-containing protein</fullName>
    </recommendedName>
</protein>
<feature type="compositionally biased region" description="Basic residues" evidence="3">
    <location>
        <begin position="8"/>
        <end position="17"/>
    </location>
</feature>
<organism evidence="5 6">
    <name type="scientific">Prescottella agglutinans</name>
    <dbReference type="NCBI Taxonomy" id="1644129"/>
    <lineage>
        <taxon>Bacteria</taxon>
        <taxon>Bacillati</taxon>
        <taxon>Actinomycetota</taxon>
        <taxon>Actinomycetes</taxon>
        <taxon>Mycobacteriales</taxon>
        <taxon>Nocardiaceae</taxon>
        <taxon>Prescottella</taxon>
    </lineage>
</organism>
<gene>
    <name evidence="5" type="ORF">EGT67_13030</name>
</gene>
<dbReference type="InterPro" id="IPR016032">
    <property type="entry name" value="Sig_transdc_resp-reg_C-effctor"/>
</dbReference>
<dbReference type="GO" id="GO:0003677">
    <property type="term" value="F:DNA binding"/>
    <property type="evidence" value="ECO:0007669"/>
    <property type="project" value="InterPro"/>
</dbReference>
<name>A0A3S3EAF8_9NOCA</name>
<evidence type="ECO:0000313" key="6">
    <source>
        <dbReference type="Proteomes" id="UP000286208"/>
    </source>
</evidence>
<comment type="caution">
    <text evidence="5">The sequence shown here is derived from an EMBL/GenBank/DDBJ whole genome shotgun (WGS) entry which is preliminary data.</text>
</comment>
<dbReference type="GO" id="GO:0006355">
    <property type="term" value="P:regulation of DNA-templated transcription"/>
    <property type="evidence" value="ECO:0007669"/>
    <property type="project" value="InterPro"/>
</dbReference>
<dbReference type="Gene3D" id="3.30.450.40">
    <property type="match status" value="1"/>
</dbReference>
<evidence type="ECO:0000259" key="4">
    <source>
        <dbReference type="SMART" id="SM00421"/>
    </source>
</evidence>
<feature type="region of interest" description="Disordered" evidence="3">
    <location>
        <begin position="1"/>
        <end position="22"/>
    </location>
</feature>
<evidence type="ECO:0000313" key="5">
    <source>
        <dbReference type="EMBL" id="RVW09074.1"/>
    </source>
</evidence>
<dbReference type="InterPro" id="IPR003018">
    <property type="entry name" value="GAF"/>
</dbReference>
<evidence type="ECO:0000256" key="3">
    <source>
        <dbReference type="SAM" id="MobiDB-lite"/>
    </source>
</evidence>
<dbReference type="SUPFAM" id="SSF55781">
    <property type="entry name" value="GAF domain-like"/>
    <property type="match status" value="1"/>
</dbReference>
<proteinExistence type="predicted"/>
<dbReference type="Gene3D" id="1.10.10.10">
    <property type="entry name" value="Winged helix-like DNA-binding domain superfamily/Winged helix DNA-binding domain"/>
    <property type="match status" value="1"/>
</dbReference>
<dbReference type="InterPro" id="IPR000792">
    <property type="entry name" value="Tscrpt_reg_LuxR_C"/>
</dbReference>
<evidence type="ECO:0000256" key="1">
    <source>
        <dbReference type="ARBA" id="ARBA00023015"/>
    </source>
</evidence>
<evidence type="ECO:0000256" key="2">
    <source>
        <dbReference type="ARBA" id="ARBA00023163"/>
    </source>
</evidence>
<dbReference type="InterPro" id="IPR029016">
    <property type="entry name" value="GAF-like_dom_sf"/>
</dbReference>
<feature type="domain" description="HTH luxR-type" evidence="4">
    <location>
        <begin position="320"/>
        <end position="377"/>
    </location>
</feature>
<keyword evidence="2" id="KW-0804">Transcription</keyword>
<keyword evidence="6" id="KW-1185">Reference proteome</keyword>
<dbReference type="AlphaFoldDB" id="A0A3S3EAF8"/>
<accession>A0A3S3EAF8</accession>
<dbReference type="InterPro" id="IPR036388">
    <property type="entry name" value="WH-like_DNA-bd_sf"/>
</dbReference>
<dbReference type="OrthoDB" id="4069167at2"/>
<reference evidence="5 6" key="1">
    <citation type="submission" date="2018-11" db="EMBL/GenBank/DDBJ databases">
        <title>Rhodococcus spongicola sp. nov. and Rhodococcus xishaensis sp. nov. from marine sponges.</title>
        <authorList>
            <person name="Li L."/>
            <person name="Lin H.W."/>
        </authorList>
    </citation>
    <scope>NUCLEOTIDE SEQUENCE [LARGE SCALE GENOMIC DNA]</scope>
    <source>
        <strain evidence="5 6">CCTCC AB2014297</strain>
    </source>
</reference>
<dbReference type="SMART" id="SM00421">
    <property type="entry name" value="HTH_LUXR"/>
    <property type="match status" value="1"/>
</dbReference>
<dbReference type="Pfam" id="PF01590">
    <property type="entry name" value="GAF"/>
    <property type="match status" value="1"/>
</dbReference>
<sequence>MPSCRPGGARRRQKSRSVCRSLSTSAPEAKALSSANARRIASVSLTVSGGLPMFTLSDPRWAPCADPRRARTRRVSVVTCRPGVSMRASTRICKLLLANRGRPMTMVATGVGSDLDRALATVQQRSGFAVVFAGRVRAGTLRISNLRGNRSEALRGLSLPPGVGLGGKATTLGRPVSVRDYSCALAITHEYDSAVAREGLRALVAVPARVHGQVSAVLYGGVRAAMSIGDRAIADLVTAGRQVSLDLEAAAADAASSALVEERGSRDGGEMPGRAHWCTVVEGIVSELEQMSERPVQAKARTACLELLDVLRGEADRGGSPTVRPSDLRVLELAARGCTDRDIADHLGIQLHTVRRRMRMLRKTFGVHSRYAAVSAARVAGVLS</sequence>
<keyword evidence="1" id="KW-0805">Transcription regulation</keyword>
<dbReference type="SUPFAM" id="SSF46894">
    <property type="entry name" value="C-terminal effector domain of the bipartite response regulators"/>
    <property type="match status" value="1"/>
</dbReference>